<evidence type="ECO:0000313" key="2">
    <source>
        <dbReference type="EMBL" id="CAF3561861.1"/>
    </source>
</evidence>
<proteinExistence type="predicted"/>
<dbReference type="EMBL" id="CAJOAX010000302">
    <property type="protein sequence ID" value="CAF3561861.1"/>
    <property type="molecule type" value="Genomic_DNA"/>
</dbReference>
<organism evidence="3 4">
    <name type="scientific">Rotaria sordida</name>
    <dbReference type="NCBI Taxonomy" id="392033"/>
    <lineage>
        <taxon>Eukaryota</taxon>
        <taxon>Metazoa</taxon>
        <taxon>Spiralia</taxon>
        <taxon>Gnathifera</taxon>
        <taxon>Rotifera</taxon>
        <taxon>Eurotatoria</taxon>
        <taxon>Bdelloidea</taxon>
        <taxon>Philodinida</taxon>
        <taxon>Philodinidae</taxon>
        <taxon>Rotaria</taxon>
    </lineage>
</organism>
<dbReference type="Proteomes" id="UP000663823">
    <property type="component" value="Unassembled WGS sequence"/>
</dbReference>
<dbReference type="EMBL" id="CAJOBE010004750">
    <property type="protein sequence ID" value="CAF3945638.1"/>
    <property type="molecule type" value="Genomic_DNA"/>
</dbReference>
<protein>
    <submittedName>
        <fullName evidence="3">Uncharacterized protein</fullName>
    </submittedName>
</protein>
<sequence length="241" mass="27147">MYQQSKHFDLIFISLVTYFGFSQTCLLFFAQLSQGQLRVVPTIANAKVYYFGNRSFSALKFFNRSNEAVYPIWNTIAGGNSSPTWTSEIEGIYNIADSPEVVFDNDLTTEYTNCGSCSSGSSSMLITCGENTGWYLSLGNRFFSLVAFYIGTNTKYPQRDPLTITIEGSNLQRDELIFGWSWTLIYNDSTGLVSNPGRSTFGVLQIIPQFPLPYANYRVLITSKRGIDTCTSYTEFMMIGY</sequence>
<keyword evidence="1" id="KW-0812">Transmembrane</keyword>
<gene>
    <name evidence="3" type="ORF">FNK824_LOCUS22924</name>
    <name evidence="2" type="ORF">OTI717_LOCUS4846</name>
</gene>
<evidence type="ECO:0000256" key="1">
    <source>
        <dbReference type="SAM" id="Phobius"/>
    </source>
</evidence>
<keyword evidence="1" id="KW-1133">Transmembrane helix</keyword>
<name>A0A819KAE8_9BILA</name>
<feature type="transmembrane region" description="Helical" evidence="1">
    <location>
        <begin position="12"/>
        <end position="32"/>
    </location>
</feature>
<dbReference type="Proteomes" id="UP000663874">
    <property type="component" value="Unassembled WGS sequence"/>
</dbReference>
<evidence type="ECO:0000313" key="3">
    <source>
        <dbReference type="EMBL" id="CAF3945638.1"/>
    </source>
</evidence>
<accession>A0A819KAE8</accession>
<keyword evidence="1" id="KW-0472">Membrane</keyword>
<reference evidence="3" key="1">
    <citation type="submission" date="2021-02" db="EMBL/GenBank/DDBJ databases">
        <authorList>
            <person name="Nowell W R."/>
        </authorList>
    </citation>
    <scope>NUCLEOTIDE SEQUENCE</scope>
</reference>
<evidence type="ECO:0000313" key="4">
    <source>
        <dbReference type="Proteomes" id="UP000663874"/>
    </source>
</evidence>
<comment type="caution">
    <text evidence="3">The sequence shown here is derived from an EMBL/GenBank/DDBJ whole genome shotgun (WGS) entry which is preliminary data.</text>
</comment>
<dbReference type="AlphaFoldDB" id="A0A819KAE8"/>